<reference evidence="2" key="2">
    <citation type="journal article" date="2014" name="ISME J.">
        <title>Microbial stratification in low pH oxic and suboxic macroscopic growths along an acid mine drainage.</title>
        <authorList>
            <person name="Mendez-Garcia C."/>
            <person name="Mesa V."/>
            <person name="Sprenger R.R."/>
            <person name="Richter M."/>
            <person name="Diez M.S."/>
            <person name="Solano J."/>
            <person name="Bargiela R."/>
            <person name="Golyshina O.V."/>
            <person name="Manteca A."/>
            <person name="Ramos J.L."/>
            <person name="Gallego J.R."/>
            <person name="Llorente I."/>
            <person name="Martins Dos Santos V.A."/>
            <person name="Jensen O.N."/>
            <person name="Pelaez A.I."/>
            <person name="Sanchez J."/>
            <person name="Ferrer M."/>
        </authorList>
    </citation>
    <scope>NUCLEOTIDE SEQUENCE</scope>
</reference>
<name>T1A0M8_9ZZZZ</name>
<dbReference type="Gene3D" id="3.40.630.30">
    <property type="match status" value="1"/>
</dbReference>
<organism evidence="2">
    <name type="scientific">mine drainage metagenome</name>
    <dbReference type="NCBI Taxonomy" id="410659"/>
    <lineage>
        <taxon>unclassified sequences</taxon>
        <taxon>metagenomes</taxon>
        <taxon>ecological metagenomes</taxon>
    </lineage>
</organism>
<dbReference type="Pfam" id="PF13302">
    <property type="entry name" value="Acetyltransf_3"/>
    <property type="match status" value="1"/>
</dbReference>
<proteinExistence type="predicted"/>
<dbReference type="InterPro" id="IPR000182">
    <property type="entry name" value="GNAT_dom"/>
</dbReference>
<gene>
    <name evidence="2" type="ORF">B2A_07292</name>
</gene>
<evidence type="ECO:0000313" key="2">
    <source>
        <dbReference type="EMBL" id="EQD50478.1"/>
    </source>
</evidence>
<dbReference type="PROSITE" id="PS51186">
    <property type="entry name" value="GNAT"/>
    <property type="match status" value="1"/>
</dbReference>
<dbReference type="EMBL" id="AUZZ01005213">
    <property type="protein sequence ID" value="EQD50478.1"/>
    <property type="molecule type" value="Genomic_DNA"/>
</dbReference>
<comment type="caution">
    <text evidence="2">The sequence shown here is derived from an EMBL/GenBank/DDBJ whole genome shotgun (WGS) entry which is preliminary data.</text>
</comment>
<evidence type="ECO:0000259" key="1">
    <source>
        <dbReference type="PROSITE" id="PS51186"/>
    </source>
</evidence>
<accession>T1A0M8</accession>
<protein>
    <submittedName>
        <fullName evidence="2">GCN5-related N-acetyltransferase</fullName>
    </submittedName>
</protein>
<dbReference type="PANTHER" id="PTHR43610:SF1">
    <property type="entry name" value="N-ACETYLTRANSFERASE DOMAIN-CONTAINING PROTEIN"/>
    <property type="match status" value="1"/>
</dbReference>
<dbReference type="InterPro" id="IPR016181">
    <property type="entry name" value="Acyl_CoA_acyltransferase"/>
</dbReference>
<feature type="non-terminal residue" evidence="2">
    <location>
        <position position="1"/>
    </location>
</feature>
<dbReference type="SUPFAM" id="SSF55729">
    <property type="entry name" value="Acyl-CoA N-acyltransferases (Nat)"/>
    <property type="match status" value="1"/>
</dbReference>
<reference evidence="2" key="1">
    <citation type="submission" date="2013-08" db="EMBL/GenBank/DDBJ databases">
        <authorList>
            <person name="Mendez C."/>
            <person name="Richter M."/>
            <person name="Ferrer M."/>
            <person name="Sanchez J."/>
        </authorList>
    </citation>
    <scope>NUCLEOTIDE SEQUENCE</scope>
</reference>
<dbReference type="GO" id="GO:0016747">
    <property type="term" value="F:acyltransferase activity, transferring groups other than amino-acyl groups"/>
    <property type="evidence" value="ECO:0007669"/>
    <property type="project" value="InterPro"/>
</dbReference>
<dbReference type="AlphaFoldDB" id="T1A0M8"/>
<feature type="domain" description="N-acetyltransferase" evidence="1">
    <location>
        <begin position="1"/>
        <end position="141"/>
    </location>
</feature>
<keyword evidence="2" id="KW-0808">Transferase</keyword>
<dbReference type="PANTHER" id="PTHR43610">
    <property type="entry name" value="BLL6696 PROTEIN"/>
    <property type="match status" value="1"/>
</dbReference>
<sequence>RIRHGDTPAGMRALVDELLDEGARGEVLPFTVRVGAPARAVGTIRYLDIRRADRGVEIGTWLSPAVWRTPVNTEAKYLLLRHAFETERVHRVQLKADRRNERSQRAIRRLGAVPEGPMREHYRFDWGGYRTSEYFSILDAEWPAVRDRLERLMARPFDGSLAPRNPAPVPPER</sequence>